<dbReference type="OrthoDB" id="3719185at2"/>
<name>A0A4R4ZYX7_9ACTN</name>
<feature type="transmembrane region" description="Helical" evidence="2">
    <location>
        <begin position="123"/>
        <end position="144"/>
    </location>
</feature>
<feature type="compositionally biased region" description="Polar residues" evidence="1">
    <location>
        <begin position="374"/>
        <end position="386"/>
    </location>
</feature>
<dbReference type="PANTHER" id="PTHR30469:SF15">
    <property type="entry name" value="HLYD FAMILY OF SECRETION PROTEINS"/>
    <property type="match status" value="1"/>
</dbReference>
<dbReference type="PANTHER" id="PTHR30469">
    <property type="entry name" value="MULTIDRUG RESISTANCE PROTEIN MDTA"/>
    <property type="match status" value="1"/>
</dbReference>
<feature type="region of interest" description="Disordered" evidence="1">
    <location>
        <begin position="1"/>
        <end position="117"/>
    </location>
</feature>
<keyword evidence="2" id="KW-0472">Membrane</keyword>
<keyword evidence="5" id="KW-1185">Reference proteome</keyword>
<evidence type="ECO:0000259" key="3">
    <source>
        <dbReference type="Pfam" id="PF01471"/>
    </source>
</evidence>
<keyword evidence="2" id="KW-1133">Transmembrane helix</keyword>
<protein>
    <submittedName>
        <fullName evidence="4">Peptidoglycan-binding protein</fullName>
    </submittedName>
</protein>
<dbReference type="InterPro" id="IPR002477">
    <property type="entry name" value="Peptidoglycan-bd-like"/>
</dbReference>
<dbReference type="Proteomes" id="UP000295124">
    <property type="component" value="Unassembled WGS sequence"/>
</dbReference>
<dbReference type="EMBL" id="SMKX01000001">
    <property type="protein sequence ID" value="TDD63379.1"/>
    <property type="molecule type" value="Genomic_DNA"/>
</dbReference>
<feature type="region of interest" description="Disordered" evidence="1">
    <location>
        <begin position="234"/>
        <end position="262"/>
    </location>
</feature>
<dbReference type="InterPro" id="IPR036366">
    <property type="entry name" value="PGBDSf"/>
</dbReference>
<evidence type="ECO:0000313" key="5">
    <source>
        <dbReference type="Proteomes" id="UP000295124"/>
    </source>
</evidence>
<comment type="caution">
    <text evidence="4">The sequence shown here is derived from an EMBL/GenBank/DDBJ whole genome shotgun (WGS) entry which is preliminary data.</text>
</comment>
<dbReference type="Gene3D" id="1.10.101.10">
    <property type="entry name" value="PGBD-like superfamily/PGBD"/>
    <property type="match status" value="1"/>
</dbReference>
<proteinExistence type="predicted"/>
<feature type="compositionally biased region" description="Basic and acidic residues" evidence="1">
    <location>
        <begin position="90"/>
        <end position="103"/>
    </location>
</feature>
<dbReference type="AlphaFoldDB" id="A0A4R4ZYX7"/>
<dbReference type="Pfam" id="PF01471">
    <property type="entry name" value="PG_binding_1"/>
    <property type="match status" value="1"/>
</dbReference>
<evidence type="ECO:0000256" key="2">
    <source>
        <dbReference type="SAM" id="Phobius"/>
    </source>
</evidence>
<dbReference type="SUPFAM" id="SSF47090">
    <property type="entry name" value="PGBD-like"/>
    <property type="match status" value="1"/>
</dbReference>
<gene>
    <name evidence="4" type="ORF">E1263_00025</name>
</gene>
<organism evidence="4 5">
    <name type="scientific">Kribbella antibiotica</name>
    <dbReference type="NCBI Taxonomy" id="190195"/>
    <lineage>
        <taxon>Bacteria</taxon>
        <taxon>Bacillati</taxon>
        <taxon>Actinomycetota</taxon>
        <taxon>Actinomycetes</taxon>
        <taxon>Propionibacteriales</taxon>
        <taxon>Kribbellaceae</taxon>
        <taxon>Kribbella</taxon>
    </lineage>
</organism>
<dbReference type="InterPro" id="IPR036365">
    <property type="entry name" value="PGBD-like_sf"/>
</dbReference>
<accession>A0A4R4ZYX7</accession>
<evidence type="ECO:0000313" key="4">
    <source>
        <dbReference type="EMBL" id="TDD63379.1"/>
    </source>
</evidence>
<feature type="domain" description="Peptidoglycan binding-like" evidence="3">
    <location>
        <begin position="261"/>
        <end position="315"/>
    </location>
</feature>
<keyword evidence="2" id="KW-0812">Transmembrane</keyword>
<feature type="compositionally biased region" description="Pro residues" evidence="1">
    <location>
        <begin position="237"/>
        <end position="252"/>
    </location>
</feature>
<feature type="region of interest" description="Disordered" evidence="1">
    <location>
        <begin position="374"/>
        <end position="401"/>
    </location>
</feature>
<reference evidence="4 5" key="1">
    <citation type="submission" date="2019-03" db="EMBL/GenBank/DDBJ databases">
        <title>Draft genome sequences of novel Actinobacteria.</title>
        <authorList>
            <person name="Sahin N."/>
            <person name="Ay H."/>
            <person name="Saygin H."/>
        </authorList>
    </citation>
    <scope>NUCLEOTIDE SEQUENCE [LARGE SCALE GENOMIC DNA]</scope>
    <source>
        <strain evidence="4 5">JCM 13523</strain>
    </source>
</reference>
<dbReference type="GO" id="GO:1990281">
    <property type="term" value="C:efflux pump complex"/>
    <property type="evidence" value="ECO:0007669"/>
    <property type="project" value="TreeGrafter"/>
</dbReference>
<evidence type="ECO:0000256" key="1">
    <source>
        <dbReference type="SAM" id="MobiDB-lite"/>
    </source>
</evidence>
<dbReference type="Gene3D" id="2.40.420.20">
    <property type="match status" value="1"/>
</dbReference>
<dbReference type="GO" id="GO:0015562">
    <property type="term" value="F:efflux transmembrane transporter activity"/>
    <property type="evidence" value="ECO:0007669"/>
    <property type="project" value="TreeGrafter"/>
</dbReference>
<feature type="compositionally biased region" description="Basic and acidic residues" evidence="1">
    <location>
        <begin position="21"/>
        <end position="37"/>
    </location>
</feature>
<sequence length="494" mass="51550">MPEGQRDRRPRGAQGGGRAGFRTDDRPDEGEDRRQGLRTEAAAAGLGDRREEPGCARLRPQGRAVPQEQGRQVRRAVDRQVVRRRRPGARRQEQRHGVHHEGDGPDAGVPARGGRQVSSRRRAITAVVALAVVAGGGLAGFRYFDRPEKAVAANGPDPAQTVEITRTDLSQAREVTGQLGYGGSSTIKSHATGTITWLPKANTAMDRGDVLFRVDNKPVTLFYGSTPLFRAIGKAATPPPANPPASPPPSNPPANGKPLEGPDIRVVKENLTALGFLPKTTSDKLTTATTKAIKEWQKSLDQEATGVIDPTTVVVLPSAVRVDSIKAVLGDPAAADLLGVTATDQIVTLPFDADDAAGIKAGVKVKLALPNGKNSTGTIRSVSTDATPPPDGDSPADGNKKPQLIATISLDQQAASKGVDTGPVQVTVPGPARKDVLVVPVAALLALREGGYAVQVVNGTTTSLVGVQTGMFADGNVEITGNGLAEGQKVVTTS</sequence>